<gene>
    <name evidence="5" type="ORF">UY82_C0003G0014</name>
</gene>
<reference evidence="5 6" key="1">
    <citation type="journal article" date="2015" name="Nature">
        <title>rRNA introns, odd ribosomes, and small enigmatic genomes across a large radiation of phyla.</title>
        <authorList>
            <person name="Brown C.T."/>
            <person name="Hug L.A."/>
            <person name="Thomas B.C."/>
            <person name="Sharon I."/>
            <person name="Castelle C.J."/>
            <person name="Singh A."/>
            <person name="Wilkins M.J."/>
            <person name="Williams K.H."/>
            <person name="Banfield J.F."/>
        </authorList>
    </citation>
    <scope>NUCLEOTIDE SEQUENCE [LARGE SCALE GENOMIC DNA]</scope>
</reference>
<accession>A0A0G1Y1M7</accession>
<protein>
    <submittedName>
        <fullName evidence="5">Histidine triad (HIT) protein</fullName>
    </submittedName>
</protein>
<dbReference type="InterPro" id="IPR011146">
    <property type="entry name" value="HIT-like"/>
</dbReference>
<dbReference type="GO" id="GO:0003824">
    <property type="term" value="F:catalytic activity"/>
    <property type="evidence" value="ECO:0007669"/>
    <property type="project" value="InterPro"/>
</dbReference>
<dbReference type="AlphaFoldDB" id="A0A0G1Y1M7"/>
<dbReference type="PANTHER" id="PTHR46648">
    <property type="entry name" value="HIT FAMILY PROTEIN 1"/>
    <property type="match status" value="1"/>
</dbReference>
<dbReference type="Gene3D" id="3.30.428.10">
    <property type="entry name" value="HIT-like"/>
    <property type="match status" value="1"/>
</dbReference>
<dbReference type="SUPFAM" id="SSF54197">
    <property type="entry name" value="HIT-like"/>
    <property type="match status" value="1"/>
</dbReference>
<dbReference type="PANTHER" id="PTHR46648:SF1">
    <property type="entry name" value="ADENOSINE 5'-MONOPHOSPHORAMIDASE HNT1"/>
    <property type="match status" value="1"/>
</dbReference>
<dbReference type="EMBL" id="LCRN01000003">
    <property type="protein sequence ID" value="KKW37060.1"/>
    <property type="molecule type" value="Genomic_DNA"/>
</dbReference>
<evidence type="ECO:0000256" key="1">
    <source>
        <dbReference type="PIRSR" id="PIRSR601310-1"/>
    </source>
</evidence>
<proteinExistence type="predicted"/>
<comment type="caution">
    <text evidence="5">The sequence shown here is derived from an EMBL/GenBank/DDBJ whole genome shotgun (WGS) entry which is preliminary data.</text>
</comment>
<dbReference type="Pfam" id="PF01230">
    <property type="entry name" value="HIT"/>
    <property type="match status" value="1"/>
</dbReference>
<dbReference type="InterPro" id="IPR036265">
    <property type="entry name" value="HIT-like_sf"/>
</dbReference>
<dbReference type="InterPro" id="IPR039384">
    <property type="entry name" value="HINT"/>
</dbReference>
<evidence type="ECO:0000313" key="5">
    <source>
        <dbReference type="EMBL" id="KKW37060.1"/>
    </source>
</evidence>
<evidence type="ECO:0000313" key="6">
    <source>
        <dbReference type="Proteomes" id="UP000033865"/>
    </source>
</evidence>
<dbReference type="PROSITE" id="PS51084">
    <property type="entry name" value="HIT_2"/>
    <property type="match status" value="1"/>
</dbReference>
<evidence type="ECO:0000259" key="4">
    <source>
        <dbReference type="PROSITE" id="PS51084"/>
    </source>
</evidence>
<feature type="active site" description="Tele-AMP-histidine intermediate" evidence="1">
    <location>
        <position position="99"/>
    </location>
</feature>
<dbReference type="InterPro" id="IPR019808">
    <property type="entry name" value="Histidine_triad_CS"/>
</dbReference>
<evidence type="ECO:0000256" key="2">
    <source>
        <dbReference type="PIRSR" id="PIRSR601310-3"/>
    </source>
</evidence>
<sequence length="134" mass="14911">MFSCIFCRVVSGELPSYKLYEDDRVIAFLDIFPAVKGHILVVPKTHAENMFASDPEDIKATMKVVLDLAPKLEKALGADGINITINKGEAAGQSVFHTHVHILPRFKDDGKSLWGPMDSKPDLAELYEELKQNL</sequence>
<name>A0A0G1Y1M7_9BACT</name>
<dbReference type="GO" id="GO:0009117">
    <property type="term" value="P:nucleotide metabolic process"/>
    <property type="evidence" value="ECO:0007669"/>
    <property type="project" value="TreeGrafter"/>
</dbReference>
<evidence type="ECO:0000256" key="3">
    <source>
        <dbReference type="PROSITE-ProRule" id="PRU00464"/>
    </source>
</evidence>
<organism evidence="5 6">
    <name type="scientific">Candidatus Uhrbacteria bacterium GW2011_GWC2_53_7</name>
    <dbReference type="NCBI Taxonomy" id="1618986"/>
    <lineage>
        <taxon>Bacteria</taxon>
        <taxon>Candidatus Uhriibacteriota</taxon>
    </lineage>
</organism>
<dbReference type="PRINTS" id="PR00332">
    <property type="entry name" value="HISTRIAD"/>
</dbReference>
<dbReference type="Proteomes" id="UP000033865">
    <property type="component" value="Unassembled WGS sequence"/>
</dbReference>
<feature type="domain" description="HIT" evidence="4">
    <location>
        <begin position="5"/>
        <end position="112"/>
    </location>
</feature>
<dbReference type="CDD" id="cd01277">
    <property type="entry name" value="HINT_subgroup"/>
    <property type="match status" value="1"/>
</dbReference>
<dbReference type="InterPro" id="IPR001310">
    <property type="entry name" value="Histidine_triad_HIT"/>
</dbReference>
<feature type="short sequence motif" description="Histidine triad motif" evidence="2 3">
    <location>
        <begin position="97"/>
        <end position="101"/>
    </location>
</feature>
<dbReference type="PROSITE" id="PS00892">
    <property type="entry name" value="HIT_1"/>
    <property type="match status" value="1"/>
</dbReference>